<accession>A0A0A9FZX4</accession>
<sequence>MSLSQIFLIYSHVSLFLTSSDIPYLYSYVSLLFITKVILVA</sequence>
<reference evidence="2" key="1">
    <citation type="submission" date="2014-09" db="EMBL/GenBank/DDBJ databases">
        <authorList>
            <person name="Magalhaes I.L.F."/>
            <person name="Oliveira U."/>
            <person name="Santos F.R."/>
            <person name="Vidigal T.H.D.A."/>
            <person name="Brescovit A.D."/>
            <person name="Santos A.J."/>
        </authorList>
    </citation>
    <scope>NUCLEOTIDE SEQUENCE</scope>
    <source>
        <tissue evidence="2">Shoot tissue taken approximately 20 cm above the soil surface</tissue>
    </source>
</reference>
<evidence type="ECO:0000256" key="1">
    <source>
        <dbReference type="SAM" id="Phobius"/>
    </source>
</evidence>
<feature type="transmembrane region" description="Helical" evidence="1">
    <location>
        <begin position="22"/>
        <end position="40"/>
    </location>
</feature>
<organism evidence="2">
    <name type="scientific">Arundo donax</name>
    <name type="common">Giant reed</name>
    <name type="synonym">Donax arundinaceus</name>
    <dbReference type="NCBI Taxonomy" id="35708"/>
    <lineage>
        <taxon>Eukaryota</taxon>
        <taxon>Viridiplantae</taxon>
        <taxon>Streptophyta</taxon>
        <taxon>Embryophyta</taxon>
        <taxon>Tracheophyta</taxon>
        <taxon>Spermatophyta</taxon>
        <taxon>Magnoliopsida</taxon>
        <taxon>Liliopsida</taxon>
        <taxon>Poales</taxon>
        <taxon>Poaceae</taxon>
        <taxon>PACMAD clade</taxon>
        <taxon>Arundinoideae</taxon>
        <taxon>Arundineae</taxon>
        <taxon>Arundo</taxon>
    </lineage>
</organism>
<name>A0A0A9FZX4_ARUDO</name>
<reference evidence="2" key="2">
    <citation type="journal article" date="2015" name="Data Brief">
        <title>Shoot transcriptome of the giant reed, Arundo donax.</title>
        <authorList>
            <person name="Barrero R.A."/>
            <person name="Guerrero F.D."/>
            <person name="Moolhuijzen P."/>
            <person name="Goolsby J.A."/>
            <person name="Tidwell J."/>
            <person name="Bellgard S.E."/>
            <person name="Bellgard M.I."/>
        </authorList>
    </citation>
    <scope>NUCLEOTIDE SEQUENCE</scope>
    <source>
        <tissue evidence="2">Shoot tissue taken approximately 20 cm above the soil surface</tissue>
    </source>
</reference>
<evidence type="ECO:0000313" key="2">
    <source>
        <dbReference type="EMBL" id="JAE16759.1"/>
    </source>
</evidence>
<dbReference type="AlphaFoldDB" id="A0A0A9FZX4"/>
<keyword evidence="1" id="KW-0472">Membrane</keyword>
<proteinExistence type="predicted"/>
<keyword evidence="1" id="KW-1133">Transmembrane helix</keyword>
<keyword evidence="1" id="KW-0812">Transmembrane</keyword>
<protein>
    <submittedName>
        <fullName evidence="2">Uncharacterized protein</fullName>
    </submittedName>
</protein>
<dbReference type="EMBL" id="GBRH01181137">
    <property type="protein sequence ID" value="JAE16759.1"/>
    <property type="molecule type" value="Transcribed_RNA"/>
</dbReference>